<organism evidence="1 2">
    <name type="scientific">Prevotella lacticifex</name>
    <dbReference type="NCBI Taxonomy" id="2854755"/>
    <lineage>
        <taxon>Bacteria</taxon>
        <taxon>Pseudomonadati</taxon>
        <taxon>Bacteroidota</taxon>
        <taxon>Bacteroidia</taxon>
        <taxon>Bacteroidales</taxon>
        <taxon>Prevotellaceae</taxon>
        <taxon>Prevotella</taxon>
    </lineage>
</organism>
<dbReference type="EMBL" id="BPUB01000001">
    <property type="protein sequence ID" value="GJG57295.1"/>
    <property type="molecule type" value="Genomic_DNA"/>
</dbReference>
<sequence length="168" mass="19005">MNSINIRKDTTKSLDSGFEVSACAGSETSRYFSSENHYRNVADLTAKELAAEREKVLHGIYSVFDRIMTADGPSARAWSGTMIDLIELVHIVWMSQRYTDRRGHAMRFIDMVRHVFIVLHCHPVANPYNFVRRAANRKGITGTSVINRYLALAVNAGIRNPMALDMKE</sequence>
<comment type="caution">
    <text evidence="1">The sequence shown here is derived from an EMBL/GenBank/DDBJ whole genome shotgun (WGS) entry which is preliminary data.</text>
</comment>
<reference evidence="1" key="1">
    <citation type="journal article" date="2022" name="Int. J. Syst. Evol. Microbiol.">
        <title>Prevotella lacticifex sp. nov., isolated from the rumen of cows.</title>
        <authorList>
            <person name="Shinkai T."/>
            <person name="Ikeyama N."/>
            <person name="Kumagai M."/>
            <person name="Ohmori H."/>
            <person name="Sakamoto M."/>
            <person name="Ohkuma M."/>
            <person name="Mitsumori M."/>
        </authorList>
    </citation>
    <scope>NUCLEOTIDE SEQUENCE</scope>
    <source>
        <strain evidence="1">R5076</strain>
    </source>
</reference>
<evidence type="ECO:0000313" key="2">
    <source>
        <dbReference type="Proteomes" id="UP000825483"/>
    </source>
</evidence>
<dbReference type="Proteomes" id="UP000825483">
    <property type="component" value="Unassembled WGS sequence"/>
</dbReference>
<dbReference type="RefSeq" id="WP_223929671.1">
    <property type="nucleotide sequence ID" value="NZ_BPTU01000003.1"/>
</dbReference>
<dbReference type="GeneID" id="72468202"/>
<gene>
    <name evidence="1" type="ORF">PRLR5076_01460</name>
</gene>
<dbReference type="AlphaFoldDB" id="A0A9R1C779"/>
<proteinExistence type="predicted"/>
<evidence type="ECO:0000313" key="1">
    <source>
        <dbReference type="EMBL" id="GJG57295.1"/>
    </source>
</evidence>
<name>A0A9R1C779_9BACT</name>
<protein>
    <submittedName>
        <fullName evidence="1">Uncharacterized protein</fullName>
    </submittedName>
</protein>
<keyword evidence="2" id="KW-1185">Reference proteome</keyword>
<accession>A0A9R1C779</accession>